<organism evidence="2 3">
    <name type="scientific">Planomonospora sphaerica</name>
    <dbReference type="NCBI Taxonomy" id="161355"/>
    <lineage>
        <taxon>Bacteria</taxon>
        <taxon>Bacillati</taxon>
        <taxon>Actinomycetota</taxon>
        <taxon>Actinomycetes</taxon>
        <taxon>Streptosporangiales</taxon>
        <taxon>Streptosporangiaceae</taxon>
        <taxon>Planomonospora</taxon>
    </lineage>
</organism>
<evidence type="ECO:0000259" key="1">
    <source>
        <dbReference type="Pfam" id="PF13480"/>
    </source>
</evidence>
<dbReference type="RefSeq" id="WP_068899630.1">
    <property type="nucleotide sequence ID" value="NZ_BDCX01000011.1"/>
</dbReference>
<dbReference type="AlphaFoldDB" id="A0A171DIS4"/>
<dbReference type="OrthoDB" id="4094119at2"/>
<dbReference type="EMBL" id="BDCX01000011">
    <property type="protein sequence ID" value="GAT68782.1"/>
    <property type="molecule type" value="Genomic_DNA"/>
</dbReference>
<keyword evidence="3" id="KW-1185">Reference proteome</keyword>
<accession>A0A171DIS4</accession>
<protein>
    <submittedName>
        <fullName evidence="2">Oxidoreductase</fullName>
    </submittedName>
</protein>
<reference evidence="2 3" key="1">
    <citation type="journal article" date="2016" name="Genome Announc.">
        <title>Draft Genome Sequence of Planomonospora sphaerica JCM9374, a Rare Actinomycete.</title>
        <authorList>
            <person name="Dohra H."/>
            <person name="Suzuki T."/>
            <person name="Inoue Y."/>
            <person name="Kodani S."/>
        </authorList>
    </citation>
    <scope>NUCLEOTIDE SEQUENCE [LARGE SCALE GENOMIC DNA]</scope>
    <source>
        <strain evidence="2 3">JCM 9374</strain>
    </source>
</reference>
<dbReference type="InterPro" id="IPR038740">
    <property type="entry name" value="BioF2-like_GNAT_dom"/>
</dbReference>
<dbReference type="InterPro" id="IPR016181">
    <property type="entry name" value="Acyl_CoA_acyltransferase"/>
</dbReference>
<sequence length="363" mass="39727">MTLTTLPIAVPVTGTAVSTAAALIPPRRRGNVTAHWHTGVPTELEHLQPPHLMHTPTWARAWSTVVTEQIRLSRFLHLHAPGVDRLAAFHLLERSPFWDWLERDAGREPAYPLLSLGSVYGTYGGAGLTDPDMIALTVEGGSELARHQQARALVVPNLTPDLLTLWERVRPGARRVPSSVAYSAPMPTGSLDEALPVRRQRRDLARLARRAADAGVRVRHLHGADMRPRLERFTALATAASLKHGTNNWALDVFTAVAVVPGAVLIAAEHGGELVGGFLCFRYAERLYAWAAGLDYARLRELGLYGTLVHATACYAVDTKARVLDMGRANHDYKLRLGLTPVELTSLVYAVPSAVGRVNRCEQ</sequence>
<feature type="domain" description="BioF2-like acetyltransferase" evidence="1">
    <location>
        <begin position="198"/>
        <end position="334"/>
    </location>
</feature>
<comment type="caution">
    <text evidence="2">The sequence shown here is derived from an EMBL/GenBank/DDBJ whole genome shotgun (WGS) entry which is preliminary data.</text>
</comment>
<gene>
    <name evidence="2" type="ORF">PS9374_04447</name>
</gene>
<dbReference type="SUPFAM" id="SSF55729">
    <property type="entry name" value="Acyl-CoA N-acyltransferases (Nat)"/>
    <property type="match status" value="1"/>
</dbReference>
<dbReference type="Pfam" id="PF13480">
    <property type="entry name" value="Acetyltransf_6"/>
    <property type="match status" value="1"/>
</dbReference>
<dbReference type="Proteomes" id="UP000077701">
    <property type="component" value="Unassembled WGS sequence"/>
</dbReference>
<proteinExistence type="predicted"/>
<reference evidence="3" key="2">
    <citation type="submission" date="2016-04" db="EMBL/GenBank/DDBJ databases">
        <title>Planomonospora sphaerica JCM9374 whole genome shotgun sequence.</title>
        <authorList>
            <person name="Suzuki T."/>
            <person name="Dohra H."/>
            <person name="Kodani S."/>
        </authorList>
    </citation>
    <scope>NUCLEOTIDE SEQUENCE [LARGE SCALE GENOMIC DNA]</scope>
    <source>
        <strain evidence="3">JCM 9374</strain>
    </source>
</reference>
<evidence type="ECO:0000313" key="3">
    <source>
        <dbReference type="Proteomes" id="UP000077701"/>
    </source>
</evidence>
<name>A0A171DIS4_9ACTN</name>
<evidence type="ECO:0000313" key="2">
    <source>
        <dbReference type="EMBL" id="GAT68782.1"/>
    </source>
</evidence>
<dbReference type="STRING" id="161355.PS9374_04447"/>
<dbReference type="Gene3D" id="3.40.630.30">
    <property type="match status" value="1"/>
</dbReference>